<comment type="caution">
    <text evidence="1">The sequence shown here is derived from an EMBL/GenBank/DDBJ whole genome shotgun (WGS) entry which is preliminary data.</text>
</comment>
<evidence type="ECO:0000313" key="2">
    <source>
        <dbReference type="Proteomes" id="UP001165652"/>
    </source>
</evidence>
<name>A0ABT5JEC6_RHOTP</name>
<gene>
    <name evidence="1" type="ORF">PQJ73_20225</name>
</gene>
<reference evidence="1" key="1">
    <citation type="journal article" date="2023" name="Microbiol Resour">
        <title>Genome Sequences of Rhodoplanes serenus and Two Thermotolerant Strains, Rhodoplanes tepidamans and 'Rhodoplanes cryptolactis,' Further Refine the Genus.</title>
        <authorList>
            <person name="Rayyan A.A."/>
            <person name="Kyndt J.A."/>
        </authorList>
    </citation>
    <scope>NUCLEOTIDE SEQUENCE</scope>
    <source>
        <strain evidence="1">DSM 9987</strain>
    </source>
</reference>
<reference evidence="1" key="2">
    <citation type="submission" date="2023-02" db="EMBL/GenBank/DDBJ databases">
        <authorList>
            <person name="Rayyan A."/>
            <person name="Meyer T."/>
            <person name="Kyndt J.A."/>
        </authorList>
    </citation>
    <scope>NUCLEOTIDE SEQUENCE</scope>
    <source>
        <strain evidence="1">DSM 9987</strain>
    </source>
</reference>
<sequence>MTIFNCLLVLVGAFQSFIIYGQLSATKDDQRAWLGLEDIKLVEPITFTFSDDKATAHTRFEYAVRNAGKSIAKDFVLTWEAKARGDGESHLDWHEHQHKPCNQDRGDGHHYIILPGSTLTQSDWIEIDLVRGKSDLATLKSFSADIVGCINYRTTVDSELHQSGFIFTIGGQGWPSANASIFPSIEIGDGKPIPIDKWRRSHVFTAGRAN</sequence>
<dbReference type="EMBL" id="JAQQLI010000036">
    <property type="protein sequence ID" value="MDC7788023.1"/>
    <property type="molecule type" value="Genomic_DNA"/>
</dbReference>
<keyword evidence="2" id="KW-1185">Reference proteome</keyword>
<evidence type="ECO:0000313" key="1">
    <source>
        <dbReference type="EMBL" id="MDC7788023.1"/>
    </source>
</evidence>
<accession>A0ABT5JEC6</accession>
<dbReference type="Proteomes" id="UP001165652">
    <property type="component" value="Unassembled WGS sequence"/>
</dbReference>
<dbReference type="RefSeq" id="WP_272778861.1">
    <property type="nucleotide sequence ID" value="NZ_JAQQLI010000036.1"/>
</dbReference>
<proteinExistence type="predicted"/>
<protein>
    <submittedName>
        <fullName evidence="1">Uncharacterized protein</fullName>
    </submittedName>
</protein>
<organism evidence="1 2">
    <name type="scientific">Rhodoplanes tepidamans</name>
    <name type="common">Rhodoplanes cryptolactis</name>
    <dbReference type="NCBI Taxonomy" id="200616"/>
    <lineage>
        <taxon>Bacteria</taxon>
        <taxon>Pseudomonadati</taxon>
        <taxon>Pseudomonadota</taxon>
        <taxon>Alphaproteobacteria</taxon>
        <taxon>Hyphomicrobiales</taxon>
        <taxon>Nitrobacteraceae</taxon>
        <taxon>Rhodoplanes</taxon>
    </lineage>
</organism>